<feature type="chain" id="PRO_5005336283" evidence="3">
    <location>
        <begin position="17"/>
        <end position="255"/>
    </location>
</feature>
<dbReference type="SMART" id="SM00028">
    <property type="entry name" value="TPR"/>
    <property type="match status" value="6"/>
</dbReference>
<name>B1X4N4_PAUCH</name>
<protein>
    <submittedName>
        <fullName evidence="4">TPR repeat protein</fullName>
    </submittedName>
</protein>
<dbReference type="SUPFAM" id="SSF48452">
    <property type="entry name" value="TPR-like"/>
    <property type="match status" value="1"/>
</dbReference>
<dbReference type="EMBL" id="CP000815">
    <property type="protein sequence ID" value="ACB42903.1"/>
    <property type="molecule type" value="Genomic_DNA"/>
</dbReference>
<sequence>MHFILTIALITQLSLIPKPNIDLPKLFNRALTISCQANFNKALEIWNEILIQEPDNGIALSNRANVLLVLGYTEKAIIEQTNAMKLDPMALGILLNRGISEEVLHQWNQAATDYKWILESNPTYDLALYNLGNVQGSLHNWVAAHHSYQAAALARSDFTMASSNEALMLYQLGNIADAELKLRELIRRYPLFADARAGLTALLWHLNLIGEAKSHWAAVVGLDPRYQQIDWLRNSRHWPPQPILDLTEFLVFIDK</sequence>
<reference evidence="4" key="2">
    <citation type="journal article" date="2008" name="Curr. Biol.">
        <title>Chromatophore genome sequence of Paulinella sheds light on acquisition of photosynthesis by eukaryotes.</title>
        <authorList>
            <person name="Nowack E.C.M."/>
            <person name="Melkonian M."/>
            <person name="Gloeckner G."/>
        </authorList>
    </citation>
    <scope>NUCLEOTIDE SEQUENCE [LARGE SCALE GENOMIC DNA]</scope>
</reference>
<evidence type="ECO:0000313" key="4">
    <source>
        <dbReference type="EMBL" id="ACB42903.1"/>
    </source>
</evidence>
<dbReference type="RefSeq" id="YP_002049113.1">
    <property type="nucleotide sequence ID" value="NC_011087.1"/>
</dbReference>
<dbReference type="GeneID" id="6481884"/>
<evidence type="ECO:0000256" key="3">
    <source>
        <dbReference type="SAM" id="SignalP"/>
    </source>
</evidence>
<organism evidence="4">
    <name type="scientific">Paulinella chromatophora</name>
    <dbReference type="NCBI Taxonomy" id="39717"/>
    <lineage>
        <taxon>Eukaryota</taxon>
        <taxon>Sar</taxon>
        <taxon>Rhizaria</taxon>
        <taxon>Cercozoa</taxon>
        <taxon>Imbricatea</taxon>
        <taxon>Silicofilosea</taxon>
        <taxon>Euglyphida</taxon>
        <taxon>Paulinellidae</taxon>
        <taxon>Paulinella</taxon>
    </lineage>
</organism>
<dbReference type="AlphaFoldDB" id="B1X4N4"/>
<keyword evidence="2" id="KW-0802">TPR repeat</keyword>
<geneLocation type="organellar chromatophore" evidence="4"/>
<keyword evidence="1" id="KW-0677">Repeat</keyword>
<reference evidence="4" key="1">
    <citation type="submission" date="2007-08" db="EMBL/GenBank/DDBJ databases">
        <authorList>
            <person name="Gloeckner G."/>
            <person name="Nowack E."/>
            <person name="Melkonian M."/>
        </authorList>
    </citation>
    <scope>NUCLEOTIDE SEQUENCE</scope>
</reference>
<feature type="signal peptide" evidence="3">
    <location>
        <begin position="1"/>
        <end position="16"/>
    </location>
</feature>
<evidence type="ECO:0000256" key="2">
    <source>
        <dbReference type="ARBA" id="ARBA00022803"/>
    </source>
</evidence>
<dbReference type="Pfam" id="PF13432">
    <property type="entry name" value="TPR_16"/>
    <property type="match status" value="1"/>
</dbReference>
<dbReference type="Gene3D" id="1.25.40.10">
    <property type="entry name" value="Tetratricopeptide repeat domain"/>
    <property type="match status" value="2"/>
</dbReference>
<gene>
    <name evidence="4" type="ordered locus">PCC_0464</name>
</gene>
<evidence type="ECO:0000256" key="1">
    <source>
        <dbReference type="ARBA" id="ARBA00022737"/>
    </source>
</evidence>
<dbReference type="InterPro" id="IPR019734">
    <property type="entry name" value="TPR_rpt"/>
</dbReference>
<accession>B1X4N4</accession>
<proteinExistence type="predicted"/>
<keyword evidence="3" id="KW-0732">Signal</keyword>
<dbReference type="PANTHER" id="PTHR44858:SF17">
    <property type="match status" value="1"/>
</dbReference>
<dbReference type="PANTHER" id="PTHR44858">
    <property type="entry name" value="TETRATRICOPEPTIDE REPEAT PROTEIN 6"/>
    <property type="match status" value="1"/>
</dbReference>
<dbReference type="InterPro" id="IPR011990">
    <property type="entry name" value="TPR-like_helical_dom_sf"/>
</dbReference>
<dbReference type="InterPro" id="IPR050498">
    <property type="entry name" value="Ycf3"/>
</dbReference>
<keyword evidence="4" id="KW-0934">Plastid</keyword>